<dbReference type="EMBL" id="JANIIK010000119">
    <property type="protein sequence ID" value="KAJ3584254.1"/>
    <property type="molecule type" value="Genomic_DNA"/>
</dbReference>
<keyword evidence="1" id="KW-0433">Leucine-rich repeat</keyword>
<evidence type="ECO:0000313" key="5">
    <source>
        <dbReference type="Proteomes" id="UP001148018"/>
    </source>
</evidence>
<comment type="caution">
    <text evidence="4">The sequence shown here is derived from an EMBL/GenBank/DDBJ whole genome shotgun (WGS) entry which is preliminary data.</text>
</comment>
<sequence length="81" mass="9561">MWVRRKERVECQHNIKSHLMQKFRRVFEGIAKAGQSTGLNDFYTEHFITERVSGEVNKEHEVRLIETGFQETSQGGYTNQM</sequence>
<evidence type="ECO:0000256" key="2">
    <source>
        <dbReference type="ARBA" id="ARBA00022737"/>
    </source>
</evidence>
<dbReference type="SMART" id="SM01288">
    <property type="entry name" value="FISNA"/>
    <property type="match status" value="1"/>
</dbReference>
<keyword evidence="2" id="KW-0677">Repeat</keyword>
<name>A0A9Q0D8N6_9TELE</name>
<accession>A0A9Q0D8N6</accession>
<dbReference type="PANTHER" id="PTHR24106">
    <property type="entry name" value="NACHT, LRR AND CARD DOMAINS-CONTAINING"/>
    <property type="match status" value="1"/>
</dbReference>
<organism evidence="4 5">
    <name type="scientific">Muraenolepis orangiensis</name>
    <name type="common">Patagonian moray cod</name>
    <dbReference type="NCBI Taxonomy" id="630683"/>
    <lineage>
        <taxon>Eukaryota</taxon>
        <taxon>Metazoa</taxon>
        <taxon>Chordata</taxon>
        <taxon>Craniata</taxon>
        <taxon>Vertebrata</taxon>
        <taxon>Euteleostomi</taxon>
        <taxon>Actinopterygii</taxon>
        <taxon>Neopterygii</taxon>
        <taxon>Teleostei</taxon>
        <taxon>Neoteleostei</taxon>
        <taxon>Acanthomorphata</taxon>
        <taxon>Zeiogadaria</taxon>
        <taxon>Gadariae</taxon>
        <taxon>Gadiformes</taxon>
        <taxon>Muraenolepidoidei</taxon>
        <taxon>Muraenolepididae</taxon>
        <taxon>Muraenolepis</taxon>
    </lineage>
</organism>
<feature type="domain" description="FISNA" evidence="3">
    <location>
        <begin position="14"/>
        <end position="70"/>
    </location>
</feature>
<evidence type="ECO:0000256" key="1">
    <source>
        <dbReference type="ARBA" id="ARBA00022614"/>
    </source>
</evidence>
<protein>
    <recommendedName>
        <fullName evidence="3">FISNA domain-containing protein</fullName>
    </recommendedName>
</protein>
<dbReference type="InterPro" id="IPR029495">
    <property type="entry name" value="NACHT-assoc"/>
</dbReference>
<dbReference type="InterPro" id="IPR051261">
    <property type="entry name" value="NLR"/>
</dbReference>
<dbReference type="Pfam" id="PF14484">
    <property type="entry name" value="FISNA"/>
    <property type="match status" value="1"/>
</dbReference>
<keyword evidence="5" id="KW-1185">Reference proteome</keyword>
<evidence type="ECO:0000259" key="3">
    <source>
        <dbReference type="SMART" id="SM01288"/>
    </source>
</evidence>
<evidence type="ECO:0000313" key="4">
    <source>
        <dbReference type="EMBL" id="KAJ3584254.1"/>
    </source>
</evidence>
<dbReference type="Proteomes" id="UP001148018">
    <property type="component" value="Unassembled WGS sequence"/>
</dbReference>
<proteinExistence type="predicted"/>
<reference evidence="4" key="1">
    <citation type="submission" date="2022-07" db="EMBL/GenBank/DDBJ databases">
        <title>Chromosome-level genome of Muraenolepis orangiensis.</title>
        <authorList>
            <person name="Kim J."/>
        </authorList>
    </citation>
    <scope>NUCLEOTIDE SEQUENCE</scope>
    <source>
        <strain evidence="4">KU_S4_2022</strain>
        <tissue evidence="4">Muscle</tissue>
    </source>
</reference>
<dbReference type="AlphaFoldDB" id="A0A9Q0D8N6"/>
<gene>
    <name evidence="4" type="ORF">NHX12_014750</name>
</gene>
<dbReference type="OrthoDB" id="8951038at2759"/>